<evidence type="ECO:0000313" key="16">
    <source>
        <dbReference type="EMBL" id="WXB95919.1"/>
    </source>
</evidence>
<dbReference type="EMBL" id="CP147407">
    <property type="protein sequence ID" value="WXB95919.1"/>
    <property type="molecule type" value="Genomic_DNA"/>
</dbReference>
<evidence type="ECO:0000256" key="1">
    <source>
        <dbReference type="ARBA" id="ARBA00004429"/>
    </source>
</evidence>
<dbReference type="PROSITE" id="PS51094">
    <property type="entry name" value="PTS_EIIA_TYPE_2"/>
    <property type="match status" value="1"/>
</dbReference>
<feature type="domain" description="PTS EIIB type-2" evidence="14">
    <location>
        <begin position="167"/>
        <end position="264"/>
    </location>
</feature>
<feature type="transmembrane region" description="Helical" evidence="12">
    <location>
        <begin position="343"/>
        <end position="365"/>
    </location>
</feature>
<evidence type="ECO:0000256" key="12">
    <source>
        <dbReference type="SAM" id="Phobius"/>
    </source>
</evidence>
<dbReference type="InterPro" id="IPR036095">
    <property type="entry name" value="PTS_EIIB-like_sf"/>
</dbReference>
<dbReference type="PROSITE" id="PS51104">
    <property type="entry name" value="PTS_EIIC_TYPE_2"/>
    <property type="match status" value="1"/>
</dbReference>
<evidence type="ECO:0000256" key="7">
    <source>
        <dbReference type="ARBA" id="ARBA00022683"/>
    </source>
</evidence>
<dbReference type="InterPro" id="IPR003353">
    <property type="entry name" value="PTS_IIB_fruc"/>
</dbReference>
<dbReference type="NCBIfam" id="TIGR00848">
    <property type="entry name" value="fruA"/>
    <property type="match status" value="1"/>
</dbReference>
<organism evidence="16 17">
    <name type="scientific">Metabacillus sediminis</name>
    <dbReference type="NCBI Taxonomy" id="3117746"/>
    <lineage>
        <taxon>Bacteria</taxon>
        <taxon>Bacillati</taxon>
        <taxon>Bacillota</taxon>
        <taxon>Bacilli</taxon>
        <taxon>Bacillales</taxon>
        <taxon>Bacillaceae</taxon>
        <taxon>Metabacillus</taxon>
    </lineage>
</organism>
<feature type="transmembrane region" description="Helical" evidence="12">
    <location>
        <begin position="453"/>
        <end position="476"/>
    </location>
</feature>
<proteinExistence type="predicted"/>
<evidence type="ECO:0000313" key="17">
    <source>
        <dbReference type="Proteomes" id="UP001377337"/>
    </source>
</evidence>
<dbReference type="PROSITE" id="PS51099">
    <property type="entry name" value="PTS_EIIB_TYPE_2"/>
    <property type="match status" value="1"/>
</dbReference>
<dbReference type="InterPro" id="IPR016152">
    <property type="entry name" value="PTrfase/Anion_transptr"/>
</dbReference>
<dbReference type="CDD" id="cd00211">
    <property type="entry name" value="PTS_IIA_fru"/>
    <property type="match status" value="1"/>
</dbReference>
<keyword evidence="4" id="KW-0597">Phosphoprotein</keyword>
<feature type="transmembrane region" description="Helical" evidence="12">
    <location>
        <begin position="499"/>
        <end position="523"/>
    </location>
</feature>
<feature type="transmembrane region" description="Helical" evidence="12">
    <location>
        <begin position="304"/>
        <end position="323"/>
    </location>
</feature>
<keyword evidence="2" id="KW-0813">Transport</keyword>
<evidence type="ECO:0000259" key="15">
    <source>
        <dbReference type="PROSITE" id="PS51104"/>
    </source>
</evidence>
<dbReference type="InterPro" id="IPR002178">
    <property type="entry name" value="PTS_EIIA_type-2_dom"/>
</dbReference>
<dbReference type="InterPro" id="IPR013014">
    <property type="entry name" value="PTS_EIIC_2"/>
</dbReference>
<dbReference type="SUPFAM" id="SSF55804">
    <property type="entry name" value="Phoshotransferase/anion transport protein"/>
    <property type="match status" value="1"/>
</dbReference>
<reference evidence="16 17" key="1">
    <citation type="submission" date="2024-02" db="EMBL/GenBank/DDBJ databases">
        <title>Seven novel Bacillus-like species.</title>
        <authorList>
            <person name="Liu G."/>
        </authorList>
    </citation>
    <scope>NUCLEOTIDE SEQUENCE [LARGE SCALE GENOMIC DNA]</scope>
    <source>
        <strain evidence="16 17">FJAT-52054</strain>
    </source>
</reference>
<dbReference type="PANTHER" id="PTHR30505">
    <property type="entry name" value="FRUCTOSE-LIKE PERMEASE"/>
    <property type="match status" value="1"/>
</dbReference>
<feature type="domain" description="PTS EIIA type-2" evidence="13">
    <location>
        <begin position="5"/>
        <end position="149"/>
    </location>
</feature>
<dbReference type="Pfam" id="PF02302">
    <property type="entry name" value="PTS_IIB"/>
    <property type="match status" value="1"/>
</dbReference>
<dbReference type="NCBIfam" id="TIGR01427">
    <property type="entry name" value="PTS_IIC_fructo"/>
    <property type="match status" value="1"/>
</dbReference>
<feature type="transmembrane region" description="Helical" evidence="12">
    <location>
        <begin position="422"/>
        <end position="441"/>
    </location>
</feature>
<dbReference type="PANTHER" id="PTHR30505:SF28">
    <property type="entry name" value="PTS SYSTEM 2-O-ALPHA-MANNOSYL-D-GLYCERATE-SPECIFIC EIIABC COMPONENT"/>
    <property type="match status" value="1"/>
</dbReference>
<keyword evidence="7" id="KW-0598">Phosphotransferase system</keyword>
<dbReference type="Pfam" id="PF00359">
    <property type="entry name" value="PTS_EIIA_2"/>
    <property type="match status" value="1"/>
</dbReference>
<keyword evidence="5" id="KW-0762">Sugar transport</keyword>
<dbReference type="InterPro" id="IPR013011">
    <property type="entry name" value="PTS_EIIB_2"/>
</dbReference>
<evidence type="ECO:0000259" key="13">
    <source>
        <dbReference type="PROSITE" id="PS51094"/>
    </source>
</evidence>
<feature type="compositionally biased region" description="Basic and acidic residues" evidence="11">
    <location>
        <begin position="278"/>
        <end position="289"/>
    </location>
</feature>
<evidence type="ECO:0000256" key="4">
    <source>
        <dbReference type="ARBA" id="ARBA00022553"/>
    </source>
</evidence>
<evidence type="ECO:0000256" key="2">
    <source>
        <dbReference type="ARBA" id="ARBA00022448"/>
    </source>
</evidence>
<evidence type="ECO:0000256" key="5">
    <source>
        <dbReference type="ARBA" id="ARBA00022597"/>
    </source>
</evidence>
<comment type="subcellular location">
    <subcellularLocation>
        <location evidence="1">Cell inner membrane</location>
        <topology evidence="1">Multi-pass membrane protein</topology>
    </subcellularLocation>
</comment>
<dbReference type="PROSITE" id="PS00372">
    <property type="entry name" value="PTS_EIIA_TYPE_2_HIS"/>
    <property type="match status" value="1"/>
</dbReference>
<accession>A0ABZ2NDX2</accession>
<feature type="compositionally biased region" description="Polar residues" evidence="11">
    <location>
        <begin position="266"/>
        <end position="277"/>
    </location>
</feature>
<feature type="transmembrane region" description="Helical" evidence="12">
    <location>
        <begin position="377"/>
        <end position="402"/>
    </location>
</feature>
<dbReference type="RefSeq" id="WP_338777635.1">
    <property type="nucleotide sequence ID" value="NZ_CP147407.1"/>
</dbReference>
<sequence>MRITDLLTKDTILLDLSAASKQAVIEELVNKLDHAGKLNDRELYKEAILAREAQSTTGIGEGIAIPHAKTSAVKSPAIAFGRSKTGIDYEALDGQPSHLFFMIAAGEGANNTHLETLSSLSSFLMDPEFRKKLEKARTENEVLEAINSKEDAMSEEEEESVSDSAEQLVLSVTACPTGIAHTYMAADALKAKAKEMGVMIKVETNGSSGVKNLLTQDEIERASAIIVAADKQVEMERFDGKHVIEVPVAQAIRKPQELIERALKQDASTYKRSQGSSRKNDEGQKEKGQRTGFYKHLMNGVSNMLPFVVGGGILIAISFMFGINSANPEDPSYNQIAEILNTIGGGNAFKLMIPILAAFIAMSIADRPGFAPGAVGGLLASSGDAGFLGGLIAGFLAGYIVLFLKKAFSRLPNALEGIKPVLLYPLFGILFTGVIMIVVVIPPAKALMNLLDGWLIGMGTGNLILLGLILGGMMAVDMGGPLNKAAYTFGLAMIDAGNFAPHAAIMAGGMVPPLGMALATTFFKSKFTKQEREAGKTAYIMGATFITEGAIPFAAADPGRVIPASVIGAATAGALSMLFNIKLPAPHGGAFVIPVVDGNPFLYIVAILIGAAVTALIIGFWKKPIK</sequence>
<evidence type="ECO:0000259" key="14">
    <source>
        <dbReference type="PROSITE" id="PS51099"/>
    </source>
</evidence>
<dbReference type="NCBIfam" id="TIGR00829">
    <property type="entry name" value="FRU"/>
    <property type="match status" value="1"/>
</dbReference>
<keyword evidence="9 12" id="KW-1133">Transmembrane helix</keyword>
<dbReference type="Gene3D" id="3.40.50.2300">
    <property type="match status" value="1"/>
</dbReference>
<evidence type="ECO:0000256" key="3">
    <source>
        <dbReference type="ARBA" id="ARBA00022475"/>
    </source>
</evidence>
<dbReference type="CDD" id="cd05569">
    <property type="entry name" value="PTS_IIB_fructose"/>
    <property type="match status" value="1"/>
</dbReference>
<dbReference type="InterPro" id="IPR004715">
    <property type="entry name" value="PTS_IIA_fruc"/>
</dbReference>
<dbReference type="SUPFAM" id="SSF52794">
    <property type="entry name" value="PTS system IIB component-like"/>
    <property type="match status" value="1"/>
</dbReference>
<evidence type="ECO:0000256" key="6">
    <source>
        <dbReference type="ARBA" id="ARBA00022679"/>
    </source>
</evidence>
<evidence type="ECO:0000256" key="8">
    <source>
        <dbReference type="ARBA" id="ARBA00022692"/>
    </source>
</evidence>
<feature type="domain" description="PTS EIIC type-2" evidence="15">
    <location>
        <begin position="293"/>
        <end position="626"/>
    </location>
</feature>
<gene>
    <name evidence="16" type="ORF">WCV65_15325</name>
</gene>
<feature type="transmembrane region" description="Helical" evidence="12">
    <location>
        <begin position="601"/>
        <end position="621"/>
    </location>
</feature>
<feature type="transmembrane region" description="Helical" evidence="12">
    <location>
        <begin position="561"/>
        <end position="581"/>
    </location>
</feature>
<dbReference type="Gene3D" id="3.40.930.10">
    <property type="entry name" value="Mannitol-specific EII, Chain A"/>
    <property type="match status" value="1"/>
</dbReference>
<evidence type="ECO:0000256" key="9">
    <source>
        <dbReference type="ARBA" id="ARBA00022989"/>
    </source>
</evidence>
<keyword evidence="10 12" id="KW-0472">Membrane</keyword>
<keyword evidence="8 12" id="KW-0812">Transmembrane</keyword>
<protein>
    <submittedName>
        <fullName evidence="16">Fructose-specific PTS transporter subunit EIIC</fullName>
    </submittedName>
</protein>
<dbReference type="InterPro" id="IPR006327">
    <property type="entry name" value="PTS_IIC_fruc"/>
</dbReference>
<evidence type="ECO:0000256" key="10">
    <source>
        <dbReference type="ARBA" id="ARBA00023136"/>
    </source>
</evidence>
<name>A0ABZ2NDX2_9BACI</name>
<feature type="region of interest" description="Disordered" evidence="11">
    <location>
        <begin position="264"/>
        <end position="289"/>
    </location>
</feature>
<dbReference type="Proteomes" id="UP001377337">
    <property type="component" value="Chromosome"/>
</dbReference>
<keyword evidence="6" id="KW-0808">Transferase</keyword>
<keyword evidence="3" id="KW-1003">Cell membrane</keyword>
<evidence type="ECO:0000256" key="11">
    <source>
        <dbReference type="SAM" id="MobiDB-lite"/>
    </source>
</evidence>
<dbReference type="InterPro" id="IPR050864">
    <property type="entry name" value="Bacterial_PTS_Sugar_Transport"/>
</dbReference>
<keyword evidence="17" id="KW-1185">Reference proteome</keyword>
<dbReference type="InterPro" id="IPR003501">
    <property type="entry name" value="PTS_EIIB_2/3"/>
</dbReference>